<dbReference type="GO" id="GO:0009416">
    <property type="term" value="P:response to light stimulus"/>
    <property type="evidence" value="ECO:0007669"/>
    <property type="project" value="TreeGrafter"/>
</dbReference>
<dbReference type="Gene3D" id="3.40.50.620">
    <property type="entry name" value="HUPs"/>
    <property type="match status" value="1"/>
</dbReference>
<evidence type="ECO:0000256" key="6">
    <source>
        <dbReference type="PIRSR" id="PIRSR602081-1"/>
    </source>
</evidence>
<dbReference type="EMBL" id="ARXV01000005">
    <property type="protein sequence ID" value="KGD65121.1"/>
    <property type="molecule type" value="Genomic_DNA"/>
</dbReference>
<feature type="compositionally biased region" description="Basic and acidic residues" evidence="7">
    <location>
        <begin position="492"/>
        <end position="501"/>
    </location>
</feature>
<dbReference type="Pfam" id="PF00875">
    <property type="entry name" value="DNA_photolyase"/>
    <property type="match status" value="1"/>
</dbReference>
<dbReference type="GO" id="GO:0006139">
    <property type="term" value="P:nucleobase-containing compound metabolic process"/>
    <property type="evidence" value="ECO:0007669"/>
    <property type="project" value="UniProtKB-ARBA"/>
</dbReference>
<keyword evidence="4 6" id="KW-0274">FAD</keyword>
<comment type="similarity">
    <text evidence="2">Belongs to the DNA photolyase class-1 family.</text>
</comment>
<dbReference type="GO" id="GO:0003904">
    <property type="term" value="F:deoxyribodipyrimidine photo-lyase activity"/>
    <property type="evidence" value="ECO:0007669"/>
    <property type="project" value="TreeGrafter"/>
</dbReference>
<keyword evidence="10" id="KW-1185">Reference proteome</keyword>
<dbReference type="eggNOG" id="COG0415">
    <property type="taxonomic scope" value="Bacteria"/>
</dbReference>
<dbReference type="InterPro" id="IPR002081">
    <property type="entry name" value="Cryptochrome/DNA_photolyase_1"/>
</dbReference>
<feature type="region of interest" description="Disordered" evidence="7">
    <location>
        <begin position="463"/>
        <end position="501"/>
    </location>
</feature>
<dbReference type="Gene3D" id="1.25.40.80">
    <property type="match status" value="1"/>
</dbReference>
<evidence type="ECO:0000259" key="8">
    <source>
        <dbReference type="PROSITE" id="PS51645"/>
    </source>
</evidence>
<dbReference type="InterPro" id="IPR014729">
    <property type="entry name" value="Rossmann-like_a/b/a_fold"/>
</dbReference>
<keyword evidence="5" id="KW-0157">Chromophore</keyword>
<dbReference type="GO" id="GO:0006950">
    <property type="term" value="P:response to stress"/>
    <property type="evidence" value="ECO:0007669"/>
    <property type="project" value="UniProtKB-ARBA"/>
</dbReference>
<dbReference type="InterPro" id="IPR005101">
    <property type="entry name" value="Cryptochr/Photolyase_FAD-bd"/>
</dbReference>
<feature type="binding site" evidence="6">
    <location>
        <position position="209"/>
    </location>
    <ligand>
        <name>FAD</name>
        <dbReference type="ChEBI" id="CHEBI:57692"/>
    </ligand>
</feature>
<keyword evidence="3 6" id="KW-0285">Flavoprotein</keyword>
<dbReference type="Proteomes" id="UP000029444">
    <property type="component" value="Unassembled WGS sequence"/>
</dbReference>
<proteinExistence type="inferred from homology"/>
<dbReference type="PATRIC" id="fig|1177154.3.peg.1585"/>
<dbReference type="PROSITE" id="PS00394">
    <property type="entry name" value="DNA_PHOTOLYASES_1_1"/>
    <property type="match status" value="1"/>
</dbReference>
<feature type="binding site" evidence="6">
    <location>
        <position position="263"/>
    </location>
    <ligand>
        <name>FAD</name>
        <dbReference type="ChEBI" id="CHEBI:57692"/>
    </ligand>
</feature>
<name>A0A095SKG0_9GAMM</name>
<evidence type="ECO:0000313" key="9">
    <source>
        <dbReference type="EMBL" id="KGD65121.1"/>
    </source>
</evidence>
<sequence>MTTQVVWFKRDLRIRDHWPLAEACRAGPVLPLYIIEPEYWQQPDSSARQWAFIAESLRDLRRQLARLGLSLWVVEGNALEVLTQLRQRLGAFTLRSHEEYGGNWTYRRDLAIKRWCDASEVVWQETAPFGVMRPCVDRDDWAEHWHDFMISPQATLPATCEAAAPSPVWPDLNVPRGEGREPCPGRLRGGSETGEAVWQSFLEQRARGYRGGISAPQKAEHSGSRISPYLAWGCLSLRQVVQQLWEAQQQAPAGPLANGLSAFESRLWWHCHFIQKLEDQVEMEHQSLHPALRHLRSEPGNPQWLQAWQRGHTGWPLVDAAMRYLHHHGWINFRMRAMLVSMACYPLWLHWQQPALHLARLFVDYEPGIHYPQIQMQAGVTGINALRMYNPTLQAQKLDPQGDFIRRWVPELRGVSSTWIHQPWHMGGRQQKESGVRIGEDYPAPLVDFDVAVRAARTRLAEARHQAGFREQSRAVNQKHGSRRRKSRTRKTRNDDQLSLF</sequence>
<dbReference type="InterPro" id="IPR036155">
    <property type="entry name" value="Crypto/Photolyase_N_sf"/>
</dbReference>
<dbReference type="OrthoDB" id="9772484at2"/>
<evidence type="ECO:0000256" key="3">
    <source>
        <dbReference type="ARBA" id="ARBA00022630"/>
    </source>
</evidence>
<feature type="domain" description="Photolyase/cryptochrome alpha/beta" evidence="8">
    <location>
        <begin position="2"/>
        <end position="131"/>
    </location>
</feature>
<evidence type="ECO:0000256" key="7">
    <source>
        <dbReference type="SAM" id="MobiDB-lite"/>
    </source>
</evidence>
<dbReference type="SUPFAM" id="SSF48173">
    <property type="entry name" value="Cryptochrome/photolyase FAD-binding domain"/>
    <property type="match status" value="1"/>
</dbReference>
<organism evidence="9 10">
    <name type="scientific">Alcanivorax nanhaiticus</name>
    <dbReference type="NCBI Taxonomy" id="1177154"/>
    <lineage>
        <taxon>Bacteria</taxon>
        <taxon>Pseudomonadati</taxon>
        <taxon>Pseudomonadota</taxon>
        <taxon>Gammaproteobacteria</taxon>
        <taxon>Oceanospirillales</taxon>
        <taxon>Alcanivoracaceae</taxon>
        <taxon>Alcanivorax</taxon>
    </lineage>
</organism>
<dbReference type="PROSITE" id="PS51645">
    <property type="entry name" value="PHR_CRY_ALPHA_BETA"/>
    <property type="match status" value="1"/>
</dbReference>
<evidence type="ECO:0000256" key="4">
    <source>
        <dbReference type="ARBA" id="ARBA00022827"/>
    </source>
</evidence>
<gene>
    <name evidence="9" type="ORF">Y5S_01555</name>
</gene>
<dbReference type="Gene3D" id="1.10.579.10">
    <property type="entry name" value="DNA Cyclobutane Dipyrimidine Photolyase, subunit A, domain 3"/>
    <property type="match status" value="1"/>
</dbReference>
<dbReference type="GO" id="GO:0071949">
    <property type="term" value="F:FAD binding"/>
    <property type="evidence" value="ECO:0007669"/>
    <property type="project" value="TreeGrafter"/>
</dbReference>
<dbReference type="Pfam" id="PF03441">
    <property type="entry name" value="FAD_binding_7"/>
    <property type="match status" value="1"/>
</dbReference>
<dbReference type="RefSeq" id="WP_035232014.1">
    <property type="nucleotide sequence ID" value="NZ_ARXV01000005.1"/>
</dbReference>
<evidence type="ECO:0000256" key="2">
    <source>
        <dbReference type="ARBA" id="ARBA00005862"/>
    </source>
</evidence>
<dbReference type="InterPro" id="IPR018394">
    <property type="entry name" value="DNA_photolyase_1_CS_C"/>
</dbReference>
<comment type="cofactor">
    <cofactor evidence="1">
        <name>(6R)-5,10-methylene-5,6,7,8-tetrahydrofolate</name>
        <dbReference type="ChEBI" id="CHEBI:15636"/>
    </cofactor>
</comment>
<dbReference type="GO" id="GO:0003677">
    <property type="term" value="F:DNA binding"/>
    <property type="evidence" value="ECO:0007669"/>
    <property type="project" value="TreeGrafter"/>
</dbReference>
<evidence type="ECO:0000256" key="5">
    <source>
        <dbReference type="ARBA" id="ARBA00022991"/>
    </source>
</evidence>
<accession>A0A095SKG0</accession>
<reference evidence="9 10" key="1">
    <citation type="submission" date="2012-09" db="EMBL/GenBank/DDBJ databases">
        <title>Genome Sequence of alkane-degrading Bacterium Alcanivorax sp. 19-m-6.</title>
        <authorList>
            <person name="Lai Q."/>
            <person name="Shao Z."/>
        </authorList>
    </citation>
    <scope>NUCLEOTIDE SEQUENCE [LARGE SCALE GENOMIC DNA]</scope>
    <source>
        <strain evidence="9 10">19-m-6</strain>
    </source>
</reference>
<evidence type="ECO:0000256" key="1">
    <source>
        <dbReference type="ARBA" id="ARBA00001932"/>
    </source>
</evidence>
<evidence type="ECO:0000313" key="10">
    <source>
        <dbReference type="Proteomes" id="UP000029444"/>
    </source>
</evidence>
<dbReference type="PANTHER" id="PTHR11455">
    <property type="entry name" value="CRYPTOCHROME"/>
    <property type="match status" value="1"/>
</dbReference>
<dbReference type="SUPFAM" id="SSF52425">
    <property type="entry name" value="Cryptochrome/photolyase, N-terminal domain"/>
    <property type="match status" value="1"/>
</dbReference>
<comment type="cofactor">
    <cofactor evidence="6">
        <name>FAD</name>
        <dbReference type="ChEBI" id="CHEBI:57692"/>
    </cofactor>
    <text evidence="6">Binds 1 FAD per subunit.</text>
</comment>
<comment type="caution">
    <text evidence="9">The sequence shown here is derived from an EMBL/GenBank/DDBJ whole genome shotgun (WGS) entry which is preliminary data.</text>
</comment>
<feature type="compositionally biased region" description="Basic residues" evidence="7">
    <location>
        <begin position="480"/>
        <end position="491"/>
    </location>
</feature>
<dbReference type="InterPro" id="IPR036134">
    <property type="entry name" value="Crypto/Photolyase_FAD-like_sf"/>
</dbReference>
<protein>
    <submittedName>
        <fullName evidence="9">Deoxyribodipyrimidine photo-lyase</fullName>
    </submittedName>
</protein>
<dbReference type="AlphaFoldDB" id="A0A095SKG0"/>
<dbReference type="STRING" id="1177154.Y5S_01555"/>
<dbReference type="InterPro" id="IPR006050">
    <property type="entry name" value="DNA_photolyase_N"/>
</dbReference>
<keyword evidence="9" id="KW-0456">Lyase</keyword>
<dbReference type="PANTHER" id="PTHR11455:SF9">
    <property type="entry name" value="CRYPTOCHROME CIRCADIAN CLOCK 5 ISOFORM X1"/>
    <property type="match status" value="1"/>
</dbReference>